<reference evidence="12" key="1">
    <citation type="submission" date="2017-02" db="UniProtKB">
        <authorList>
            <consortium name="WormBaseParasite"/>
        </authorList>
    </citation>
    <scope>IDENTIFICATION</scope>
</reference>
<feature type="domain" description="DNA polymerase alpha/delta/epsilon subunit B" evidence="7">
    <location>
        <begin position="333"/>
        <end position="539"/>
    </location>
</feature>
<evidence type="ECO:0000256" key="2">
    <source>
        <dbReference type="ARBA" id="ARBA00007299"/>
    </source>
</evidence>
<keyword evidence="11" id="KW-1185">Reference proteome</keyword>
<dbReference type="EMBL" id="UXUI01008765">
    <property type="protein sequence ID" value="VDD92327.1"/>
    <property type="molecule type" value="Genomic_DNA"/>
</dbReference>
<comment type="function">
    <text evidence="6">Accessory subunit of the DNA polymerase alpha complex (also known as the alpha DNA polymerase-primase complex) which plays an essential role in the initiation of DNA synthesis.</text>
</comment>
<dbReference type="OrthoDB" id="336885at2759"/>
<dbReference type="Proteomes" id="UP000274131">
    <property type="component" value="Unassembled WGS sequence"/>
</dbReference>
<dbReference type="InterPro" id="IPR016722">
    <property type="entry name" value="DNA_pol_alpha_bsu"/>
</dbReference>
<reference evidence="10 11" key="2">
    <citation type="submission" date="2018-10" db="EMBL/GenBank/DDBJ databases">
        <authorList>
            <consortium name="Pathogen Informatics"/>
        </authorList>
    </citation>
    <scope>NUCLEOTIDE SEQUENCE [LARGE SCALE GENOMIC DNA]</scope>
</reference>
<dbReference type="InterPro" id="IPR043034">
    <property type="entry name" value="DNA_pol_alpha_B_N_sf"/>
</dbReference>
<evidence type="ECO:0000259" key="8">
    <source>
        <dbReference type="Pfam" id="PF08418"/>
    </source>
</evidence>
<dbReference type="GO" id="GO:0003677">
    <property type="term" value="F:DNA binding"/>
    <property type="evidence" value="ECO:0007669"/>
    <property type="project" value="InterPro"/>
</dbReference>
<dbReference type="PANTHER" id="PTHR23061">
    <property type="entry name" value="DNA POLYMERASE 2 ALPHA 70 KDA SUBUNIT"/>
    <property type="match status" value="1"/>
</dbReference>
<dbReference type="InterPro" id="IPR007185">
    <property type="entry name" value="DNA_pol_a/d/e_bsu"/>
</dbReference>
<dbReference type="AlphaFoldDB" id="A0A0N4VAR0"/>
<evidence type="ECO:0000259" key="7">
    <source>
        <dbReference type="Pfam" id="PF04042"/>
    </source>
</evidence>
<dbReference type="Gene3D" id="3.60.21.60">
    <property type="match status" value="2"/>
</dbReference>
<dbReference type="PANTHER" id="PTHR23061:SF12">
    <property type="entry name" value="DNA POLYMERASE ALPHA SUBUNIT B"/>
    <property type="match status" value="1"/>
</dbReference>
<sequence length="590" mass="65750">MSDIGDCIGEMNAEWISEQLVDFGYSFDETDEEFVSKMNLLSQTYILTADDLISDVIAFATNAKRSCLDLLFLELYEKSVLAKRTIRTENDPSHSVSQSTRTVLGEKKIVFERDDSPEMDASSYVRELEADTTLDEKYLKFTPDRTAVSSVAYQKRKNKGKVVLGHRGKHFLHDARQKNEVKKISVELCTPTSLSSSFSNYGSEKVMDRIEEICCSIELLSNEIAKNNEGLSFQPVDTVSSEPFTICGQIFDESGDRLTSSTCSIQTLDENVSSASVDLSKLSSYSLFPGKVVAMKGTNKLGCSFTPTEIFEPPLMSRATLNSQRGIDNLSLWCAAGPFTSADSLSYEQLYDLLELANKQSPDVLILMGPFIDRTSKAARSPTLTRTFTETFESLLANTCEVLEQSNTRLILLPSRKDAVSLPFYPVAPFEVGKECKKVLREDVVFPPDPAVLKIAGIEFAISTSEILQYLGREEIHFSENSENEDRIARLFSHLIRQRSLYPLYPPPHDVAQSTPKSIKASKLSNIPHIMILSSMLAPMIKVVDGCLCVNINSLARGAYMKLDIDLKTLEDEETGKSLDECCDLKVVRL</sequence>
<evidence type="ECO:0000256" key="3">
    <source>
        <dbReference type="ARBA" id="ARBA00018596"/>
    </source>
</evidence>
<dbReference type="Pfam" id="PF08418">
    <property type="entry name" value="Pol_alpha_B_N"/>
    <property type="match status" value="1"/>
</dbReference>
<dbReference type="GO" id="GO:0006270">
    <property type="term" value="P:DNA replication initiation"/>
    <property type="evidence" value="ECO:0007669"/>
    <property type="project" value="TreeGrafter"/>
</dbReference>
<comment type="subcellular location">
    <subcellularLocation>
        <location evidence="1 6">Nucleus</location>
    </subcellularLocation>
</comment>
<dbReference type="Gene3D" id="1.10.8.530">
    <property type="entry name" value="DNA polymerase alpha-primase, subunit B, N-terminal domain"/>
    <property type="match status" value="1"/>
</dbReference>
<evidence type="ECO:0000256" key="6">
    <source>
        <dbReference type="PIRNR" id="PIRNR018300"/>
    </source>
</evidence>
<dbReference type="Pfam" id="PF04042">
    <property type="entry name" value="DNA_pol_E_B"/>
    <property type="match status" value="1"/>
</dbReference>
<dbReference type="WBParaSite" id="EVEC_0000757601-mRNA-1">
    <property type="protein sequence ID" value="EVEC_0000757601-mRNA-1"/>
    <property type="gene ID" value="EVEC_0000757601"/>
</dbReference>
<gene>
    <name evidence="10" type="ORF">EVEC_LOCUS7078</name>
</gene>
<dbReference type="InterPro" id="IPR054300">
    <property type="entry name" value="OB_DPOA2"/>
</dbReference>
<keyword evidence="4 6" id="KW-0235">DNA replication</keyword>
<name>A0A0N4VAR0_ENTVE</name>
<evidence type="ECO:0000256" key="4">
    <source>
        <dbReference type="ARBA" id="ARBA00022705"/>
    </source>
</evidence>
<protein>
    <recommendedName>
        <fullName evidence="3 6">DNA polymerase alpha subunit B</fullName>
    </recommendedName>
</protein>
<evidence type="ECO:0000313" key="10">
    <source>
        <dbReference type="EMBL" id="VDD92327.1"/>
    </source>
</evidence>
<evidence type="ECO:0000313" key="12">
    <source>
        <dbReference type="WBParaSite" id="EVEC_0000757601-mRNA-1"/>
    </source>
</evidence>
<feature type="domain" description="DNA polymerase alpha subunit B OB" evidence="9">
    <location>
        <begin position="215"/>
        <end position="312"/>
    </location>
</feature>
<comment type="similarity">
    <text evidence="2 6">Belongs to the DNA polymerase alpha subunit B family.</text>
</comment>
<dbReference type="PIRSF" id="PIRSF018300">
    <property type="entry name" value="DNA_pol_alph_2"/>
    <property type="match status" value="1"/>
</dbReference>
<dbReference type="Pfam" id="PF22062">
    <property type="entry name" value="OB_DPOA2"/>
    <property type="match status" value="1"/>
</dbReference>
<dbReference type="InterPro" id="IPR013627">
    <property type="entry name" value="Pol_alpha_B_N"/>
</dbReference>
<feature type="domain" description="DNA polymerase alpha subunit B N-terminal" evidence="8">
    <location>
        <begin position="14"/>
        <end position="83"/>
    </location>
</feature>
<evidence type="ECO:0000256" key="1">
    <source>
        <dbReference type="ARBA" id="ARBA00004123"/>
    </source>
</evidence>
<evidence type="ECO:0000256" key="5">
    <source>
        <dbReference type="ARBA" id="ARBA00023242"/>
    </source>
</evidence>
<dbReference type="STRING" id="51028.A0A0N4VAR0"/>
<dbReference type="GO" id="GO:0005658">
    <property type="term" value="C:alpha DNA polymerase:primase complex"/>
    <property type="evidence" value="ECO:0007669"/>
    <property type="project" value="TreeGrafter"/>
</dbReference>
<organism evidence="12">
    <name type="scientific">Enterobius vermicularis</name>
    <name type="common">Human pinworm</name>
    <dbReference type="NCBI Taxonomy" id="51028"/>
    <lineage>
        <taxon>Eukaryota</taxon>
        <taxon>Metazoa</taxon>
        <taxon>Ecdysozoa</taxon>
        <taxon>Nematoda</taxon>
        <taxon>Chromadorea</taxon>
        <taxon>Rhabditida</taxon>
        <taxon>Spirurina</taxon>
        <taxon>Oxyuridomorpha</taxon>
        <taxon>Oxyuroidea</taxon>
        <taxon>Oxyuridae</taxon>
        <taxon>Enterobius</taxon>
    </lineage>
</organism>
<evidence type="ECO:0000313" key="11">
    <source>
        <dbReference type="Proteomes" id="UP000274131"/>
    </source>
</evidence>
<keyword evidence="5 6" id="KW-0539">Nucleus</keyword>
<proteinExistence type="inferred from homology"/>
<accession>A0A0N4VAR0</accession>
<evidence type="ECO:0000259" key="9">
    <source>
        <dbReference type="Pfam" id="PF22062"/>
    </source>
</evidence>